<dbReference type="AlphaFoldDB" id="Q4N901"/>
<keyword evidence="1" id="KW-0472">Membrane</keyword>
<evidence type="ECO:0000313" key="3">
    <source>
        <dbReference type="Proteomes" id="UP000001949"/>
    </source>
</evidence>
<keyword evidence="1" id="KW-1133">Transmembrane helix</keyword>
<comment type="caution">
    <text evidence="2">The sequence shown here is derived from an EMBL/GenBank/DDBJ whole genome shotgun (WGS) entry which is preliminary data.</text>
</comment>
<dbReference type="VEuPathDB" id="PiroplasmaDB:TpMuguga_01g00313"/>
<organism evidence="2 3">
    <name type="scientific">Theileria parva</name>
    <name type="common">East coast fever infection agent</name>
    <dbReference type="NCBI Taxonomy" id="5875"/>
    <lineage>
        <taxon>Eukaryota</taxon>
        <taxon>Sar</taxon>
        <taxon>Alveolata</taxon>
        <taxon>Apicomplexa</taxon>
        <taxon>Aconoidasida</taxon>
        <taxon>Piroplasmida</taxon>
        <taxon>Theileriidae</taxon>
        <taxon>Theileria</taxon>
    </lineage>
</organism>
<gene>
    <name evidence="2" type="ordered locus">TP01_0313</name>
</gene>
<dbReference type="eggNOG" id="ENOG502TN1G">
    <property type="taxonomic scope" value="Eukaryota"/>
</dbReference>
<keyword evidence="3" id="KW-1185">Reference proteome</keyword>
<protein>
    <submittedName>
        <fullName evidence="2">Uncharacterized protein</fullName>
    </submittedName>
</protein>
<keyword evidence="1" id="KW-0812">Transmembrane</keyword>
<proteinExistence type="predicted"/>
<accession>Q4N901</accession>
<evidence type="ECO:0000256" key="1">
    <source>
        <dbReference type="SAM" id="Phobius"/>
    </source>
</evidence>
<sequence length="244" mass="28227">MLYSLVKYYPYCFIPIGIMRNGILGLVFWVLEVRLIYCRDTHLHKICVHLFHQDSSLNQLLCQEIGLSPCVSAEVCRINPRIILDAYDKEKCLLTLFSFFSTFTCNDNKVKEYIYNTENGTTVYVDKEITNLLWKSCSRRSRLRLSYLFQDGPKQFCKSLTLGNSKVKIRQAINLPGLSKILPINLEQLAEINWLMGSPISWDLLRVKISGVLIILFIIFLSVSTLFIRQGRSKNKLTEPDVIF</sequence>
<feature type="transmembrane region" description="Helical" evidence="1">
    <location>
        <begin position="209"/>
        <end position="228"/>
    </location>
</feature>
<dbReference type="Proteomes" id="UP000001949">
    <property type="component" value="Unassembled WGS sequence"/>
</dbReference>
<evidence type="ECO:0000313" key="2">
    <source>
        <dbReference type="EMBL" id="EAN33557.1"/>
    </source>
</evidence>
<name>Q4N901_THEPA</name>
<dbReference type="EMBL" id="AAGK01000001">
    <property type="protein sequence ID" value="EAN33557.1"/>
    <property type="molecule type" value="Genomic_DNA"/>
</dbReference>
<reference evidence="2 3" key="1">
    <citation type="journal article" date="2005" name="Science">
        <title>Genome sequence of Theileria parva, a bovine pathogen that transforms lymphocytes.</title>
        <authorList>
            <person name="Gardner M.J."/>
            <person name="Bishop R."/>
            <person name="Shah T."/>
            <person name="de Villiers E.P."/>
            <person name="Carlton J.M."/>
            <person name="Hall N."/>
            <person name="Ren Q."/>
            <person name="Paulsen I.T."/>
            <person name="Pain A."/>
            <person name="Berriman M."/>
            <person name="Wilson R.J.M."/>
            <person name="Sato S."/>
            <person name="Ralph S.A."/>
            <person name="Mann D.J."/>
            <person name="Xiong Z."/>
            <person name="Shallom S.J."/>
            <person name="Weidman J."/>
            <person name="Jiang L."/>
            <person name="Lynn J."/>
            <person name="Weaver B."/>
            <person name="Shoaibi A."/>
            <person name="Domingo A.R."/>
            <person name="Wasawo D."/>
            <person name="Crabtree J."/>
            <person name="Wortman J.R."/>
            <person name="Haas B."/>
            <person name="Angiuoli S.V."/>
            <person name="Creasy T.H."/>
            <person name="Lu C."/>
            <person name="Suh B."/>
            <person name="Silva J.C."/>
            <person name="Utterback T.R."/>
            <person name="Feldblyum T.V."/>
            <person name="Pertea M."/>
            <person name="Allen J."/>
            <person name="Nierman W.C."/>
            <person name="Taracha E.L.N."/>
            <person name="Salzberg S.L."/>
            <person name="White O.R."/>
            <person name="Fitzhugh H.A."/>
            <person name="Morzaria S."/>
            <person name="Venter J.C."/>
            <person name="Fraser C.M."/>
            <person name="Nene V."/>
        </authorList>
    </citation>
    <scope>NUCLEOTIDE SEQUENCE [LARGE SCALE GENOMIC DNA]</scope>
    <source>
        <strain evidence="2 3">Muguga</strain>
    </source>
</reference>
<dbReference type="InParanoid" id="Q4N901"/>
<dbReference type="KEGG" id="tpv:TP01_0313"/>
<feature type="transmembrane region" description="Helical" evidence="1">
    <location>
        <begin position="12"/>
        <end position="31"/>
    </location>
</feature>
<dbReference type="OMA" id="ICEEIGM"/>